<protein>
    <submittedName>
        <fullName evidence="1">Uncharacterized protein</fullName>
    </submittedName>
</protein>
<accession>A0ABQ2FR33</accession>
<proteinExistence type="predicted"/>
<keyword evidence="2" id="KW-1185">Reference proteome</keyword>
<dbReference type="EMBL" id="BMPE01000027">
    <property type="protein sequence ID" value="GGL18452.1"/>
    <property type="molecule type" value="Genomic_DNA"/>
</dbReference>
<gene>
    <name evidence="1" type="ORF">GCM10010844_41620</name>
</gene>
<dbReference type="RefSeq" id="WP_189070903.1">
    <property type="nucleotide sequence ID" value="NZ_BMPE01000027.1"/>
</dbReference>
<comment type="caution">
    <text evidence="1">The sequence shown here is derived from an EMBL/GenBank/DDBJ whole genome shotgun (WGS) entry which is preliminary data.</text>
</comment>
<dbReference type="Proteomes" id="UP000604341">
    <property type="component" value="Unassembled WGS sequence"/>
</dbReference>
<evidence type="ECO:0000313" key="1">
    <source>
        <dbReference type="EMBL" id="GGL18452.1"/>
    </source>
</evidence>
<evidence type="ECO:0000313" key="2">
    <source>
        <dbReference type="Proteomes" id="UP000604341"/>
    </source>
</evidence>
<name>A0ABQ2FR33_9DEIO</name>
<reference evidence="2" key="1">
    <citation type="journal article" date="2019" name="Int. J. Syst. Evol. Microbiol.">
        <title>The Global Catalogue of Microorganisms (GCM) 10K type strain sequencing project: providing services to taxonomists for standard genome sequencing and annotation.</title>
        <authorList>
            <consortium name="The Broad Institute Genomics Platform"/>
            <consortium name="The Broad Institute Genome Sequencing Center for Infectious Disease"/>
            <person name="Wu L."/>
            <person name="Ma J."/>
        </authorList>
    </citation>
    <scope>NUCLEOTIDE SEQUENCE [LARGE SCALE GENOMIC DNA]</scope>
    <source>
        <strain evidence="2">JCM 19173</strain>
    </source>
</reference>
<sequence>MALPTRLPDRPSDLERALRGIRLTQAEHDRVLAHLDRIRPRIRPDQHRYLHGMIVKITTS</sequence>
<organism evidence="1 2">
    <name type="scientific">Deinococcus radiotolerans</name>
    <dbReference type="NCBI Taxonomy" id="1309407"/>
    <lineage>
        <taxon>Bacteria</taxon>
        <taxon>Thermotogati</taxon>
        <taxon>Deinococcota</taxon>
        <taxon>Deinococci</taxon>
        <taxon>Deinococcales</taxon>
        <taxon>Deinococcaceae</taxon>
        <taxon>Deinococcus</taxon>
    </lineage>
</organism>